<dbReference type="AlphaFoldDB" id="A0ABD4SKB0"/>
<feature type="signal peptide" evidence="1">
    <location>
        <begin position="1"/>
        <end position="29"/>
    </location>
</feature>
<evidence type="ECO:0000313" key="2">
    <source>
        <dbReference type="EMBL" id="MCF1349104.1"/>
    </source>
</evidence>
<comment type="caution">
    <text evidence="2">The sequence shown here is derived from an EMBL/GenBank/DDBJ whole genome shotgun (WGS) entry which is preliminary data.</text>
</comment>
<dbReference type="Gene3D" id="3.40.50.11110">
    <property type="entry name" value="Sialyltransferase, C-terminal GT-B Rossman nucleotide-binding domain"/>
    <property type="match status" value="1"/>
</dbReference>
<reference evidence="2 3" key="1">
    <citation type="submission" date="2021-10" db="EMBL/GenBank/DDBJ databases">
        <title>Sequencing the mobilome of antimicrobial resistant bacterial isolates spanning a range of GC content: The potential of a sustainable low cost, low infrastructure approach for surveillance with Oxford Nanopore sequencing.</title>
        <authorList>
            <person name="Sands K."/>
        </authorList>
    </citation>
    <scope>NUCLEOTIDE SEQUENCE [LARGE SCALE GENOMIC DNA]</scope>
    <source>
        <strain evidence="2 3">MIN-202</strain>
    </source>
</reference>
<evidence type="ECO:0000256" key="1">
    <source>
        <dbReference type="SAM" id="SignalP"/>
    </source>
</evidence>
<dbReference type="PROSITE" id="PS51257">
    <property type="entry name" value="PROKAR_LIPOPROTEIN"/>
    <property type="match status" value="1"/>
</dbReference>
<dbReference type="Proteomes" id="UP001201240">
    <property type="component" value="Unassembled WGS sequence"/>
</dbReference>
<sequence>MPKKFKKWFLWISLTLVSTTTLISTLVSCAQQNKISKSDLFDFSEQEPTQWEKEIIDSAKNKNPTFHINEWNASFAYLQEFNAIIGELEAKKDNLNSNDFSKAKTNKIITFIPYVEFDSNKYLGNQIISDNTRVNWPSIISQYTNNKQHDLMAFTNDLLIYSNLKQTPKYQVDNKDLKEDFVRNNNWLNENIDYHLSIFKDIKYDFYLSHWLYQYWIDQNRLDVVLKLIYHANKIILYPDGNAELYYVANYYAQAVKNLISKDPHLSKQKIDDHLHNFINMKSFKEAKNYFSSKLNNNKDWLTVFVLNKLFKIFAIDESWVYCDYFKFSKEFMPKSYKIRTNYANVLNSLNLSLTAKNQFKKNFEYAFRMHNKTFLDFIVDGKQYYDPKKQNLIFMGSSLFKDNVLKDRKIVKQELQQWALKIKNKYPNANYFFKLHPIYNQNQVLDYIQEITNGIFKPIILDAKTPWENILLRDYLSIKNNKAVLFKDKNTPNFSLWGFQPTTSALLTSFDFIRNNTKLTNDEVQSIIGFDNFLVGKNYDILRRDYEPNKDYTNQNLQILERTYGQLIFAKILKKFY</sequence>
<dbReference type="RefSeq" id="WP_234493691.1">
    <property type="nucleotide sequence ID" value="NZ_JAJBIS010000001.1"/>
</dbReference>
<protein>
    <recommendedName>
        <fullName evidence="4">Iron ABC transporter substrate-binding protein</fullName>
    </recommendedName>
</protein>
<feature type="chain" id="PRO_5044761474" description="Iron ABC transporter substrate-binding protein" evidence="1">
    <location>
        <begin position="30"/>
        <end position="578"/>
    </location>
</feature>
<proteinExistence type="predicted"/>
<name>A0ABD4SKB0_UREUR</name>
<evidence type="ECO:0000313" key="3">
    <source>
        <dbReference type="Proteomes" id="UP001201240"/>
    </source>
</evidence>
<organism evidence="2 3">
    <name type="scientific">Ureaplasma urealyticum</name>
    <name type="common">Ureaplasma urealyticum biotype 2</name>
    <dbReference type="NCBI Taxonomy" id="2130"/>
    <lineage>
        <taxon>Bacteria</taxon>
        <taxon>Bacillati</taxon>
        <taxon>Mycoplasmatota</taxon>
        <taxon>Mycoplasmoidales</taxon>
        <taxon>Mycoplasmoidaceae</taxon>
        <taxon>Ureaplasma</taxon>
    </lineage>
</organism>
<evidence type="ECO:0008006" key="4">
    <source>
        <dbReference type="Google" id="ProtNLM"/>
    </source>
</evidence>
<keyword evidence="1" id="KW-0732">Signal</keyword>
<gene>
    <name evidence="2" type="ORF">LH652_02210</name>
</gene>
<dbReference type="EMBL" id="JAJBIS010000001">
    <property type="protein sequence ID" value="MCF1349104.1"/>
    <property type="molecule type" value="Genomic_DNA"/>
</dbReference>
<accession>A0ABD4SKB0</accession>